<reference evidence="1" key="1">
    <citation type="submission" date="2023-06" db="EMBL/GenBank/DDBJ databases">
        <authorList>
            <person name="Kurt Z."/>
        </authorList>
    </citation>
    <scope>NUCLEOTIDE SEQUENCE</scope>
</reference>
<reference evidence="2 3" key="2">
    <citation type="submission" date="2024-07" db="EMBL/GenBank/DDBJ databases">
        <authorList>
            <person name="Akdeniz Z."/>
        </authorList>
    </citation>
    <scope>NUCLEOTIDE SEQUENCE [LARGE SCALE GENOMIC DNA]</scope>
</reference>
<dbReference type="EMBL" id="CATOUU010000495">
    <property type="protein sequence ID" value="CAI9931567.1"/>
    <property type="molecule type" value="Genomic_DNA"/>
</dbReference>
<evidence type="ECO:0000313" key="3">
    <source>
        <dbReference type="Proteomes" id="UP001642409"/>
    </source>
</evidence>
<proteinExistence type="predicted"/>
<keyword evidence="3" id="KW-1185">Reference proteome</keyword>
<sequence length="2017" mass="223530">MNCSVSSCEYEVFGTATGSNLGYYYEDGSDKVCTKCDQTAPEATRYYLRELVCSATRCPFFTNYSSFTNTTGTMNCSVSSCEYEVFGTATGSNLGYYYEDGSDKVCTKCDQTAPEATRYYLRELVCSATRCPFFTNYSSFTNTTGTMNCSVSSCEYEVFGTATGSNLGYYYEDGSDKVCTKCDQTAPEATRYYLRELVCSATRCPFFTNYSSFTNTTGTMNCSVSSCEYEVFGTATGSNLGYYYEDGSDKVCTKCDQTAPEATRYYLRELVCSATRCPFFTNYSSFTNTTGTMNCSVSSCEYEVFGTATGSNLGYYYEDGSDKVCTKCDQTAPEATRYYLRELVCSATRCPFFTNYSSFTNTTGTMNCSVSSCEYEVFGTATGSNLGYYYEDGSDKVCTKCDQTAPEATRYYLRELVCSATRCPFFTNYSSFTNTTGTMNCSVSSCEYEVFGTATGSNLGYYYEDGSDKVCTKCDQTAPEATRYYLRELVCSATRCPFFTNYSSFTNTTGTMNCSVSSCEYEVFGTATGSNLGYYYEDGSDKVCTKCDQTAPEATRYYLRELVCSATRCPFFTNYSSFTNTTGTMNCSVSSCEYEVFGTATGSNLGYYYEDGSDKVCTKCDQTAPEATRYYLRELVCSATRCPFFTNYSSFTNTTGTMNCSVSSCEYEVFGTATGSNLGYYYEDGSDKVCTKCDQTAPEATRYYLRELVCSATRCPFFTNYSSFTNTTGTMNCSVSSCEYEVFGTATGSNLGYYYEDGSDKVCTKCDQTAPEATRYYLRELVCSATRCPFFTNYSSFTNTTGTMNCSVSSCEYEVFGTATGSNLGYYYEDGSDKVCTKCDQTAPEATRYYLRELVCSATRCPFFTNYSSFTNTTGTMNCSVSSCEYEVFGTATGSNLGYYYEDGSDKVCTKCDQTAPEATRYYLRELVCSATRCPFFTNYSSFTNTTGTMNCSVSSCEYEVFGTATGSNLGYYYEDGSDKVCTKCDQTAPEATRYYLRELVCSATRCPFFTNYSSFTNTTGTMNCSVSSCEYEVFGTATGSNLGYYYEDGSDKVCTKCDQTAPEATRYYLRELVCSATRCPFFTNYSSFTNTTGTMNCSVSSCEYEVFGTATGSNLGYYYEDGSDKVCTKCDQTAPEATRYYLRELVCSATRCPFFTNYSSFTNTTGTMNCSVSSCEYEVFGTATGSNLGYYYEDGSDKVCTKCDQTAPEATRYYLRELVCSATRCPFFTNYSSFTNTTGTMNCSVSSCEYEVFGTATGSNLGYYYEDGSDKVCTKCDQTAPEATRYYLRELVCSATRCPFFTNYSSFTNTTGTMNCSVSSCEYEVFGTATGSNLGYYYEDGSDKVCTKCDQTAPEATRYYLRELVCSATRCPFFTNYSSFTNTTGTMNCSVSSCEYEVFGTATGSNLGYYYEDGSDKVCTKCDQTAPEATRYYLRELVCSATRCPFFTNYSSFTNTTGTMNCSVSSCEYEVFGTATGSNLGYYYEDGSDKVCTKCDQTAPEATRYYLRELVCSATRCPFFTNYSSFTNTTGTMNCSVSSCEYEVFGTATGSNLGYYYEDGSDKVCTKCDQTAPEATRYYLRELVCSATRCPFFTNYSSFTNTTGTMNCSVSSCEYEVFGTATGSNLGYYYEDGSDKVCTKCDQTAPEATRYYLRELVCSATRCPFFTNYSSFTNTTGTMNCSVSSCEYEVFGTATGSNLGYYYEDGSDKVCTKCDQTAPEATRYYLRELVCSATRCPFFTNYSSFTNTTGTMNCSVSSCEYEVFGTATGSNLGYYYEDGSDKVCTKCDQTAPEATRYYLRELVCSATRCPFFTNYSSFTNTTGTMNCSVSSCEYEVFGTATGSNLGYYYEDGSDKVCTKCDQTAPEATRYYLRELVCSATRCPFFTNYSSFTNTTGTMNCSVSSCEYEVFGTATGSNLGYYYEDGSDKVCTKCDQTAPEATRYYLRELVCSATRCPFFTNYSSFTNTTGTMNCSVSSCEYEVFGTATGSNLDYYEDGSDKVCTKCDQTAPEATRYY</sequence>
<dbReference type="EMBL" id="CAXDID020000142">
    <property type="protein sequence ID" value="CAL6039243.1"/>
    <property type="molecule type" value="Genomic_DNA"/>
</dbReference>
<dbReference type="Proteomes" id="UP001642409">
    <property type="component" value="Unassembled WGS sequence"/>
</dbReference>
<evidence type="ECO:0000313" key="1">
    <source>
        <dbReference type="EMBL" id="CAI9931567.1"/>
    </source>
</evidence>
<gene>
    <name evidence="1" type="ORF">HINF_LOCUS19212</name>
    <name evidence="2" type="ORF">HINF_LOCUS37759</name>
</gene>
<name>A0AA86P350_9EUKA</name>
<evidence type="ECO:0000313" key="2">
    <source>
        <dbReference type="EMBL" id="CAL6039243.1"/>
    </source>
</evidence>
<protein>
    <submittedName>
        <fullName evidence="1">Partial</fullName>
    </submittedName>
</protein>
<comment type="caution">
    <text evidence="1">The sequence shown here is derived from an EMBL/GenBank/DDBJ whole genome shotgun (WGS) entry which is preliminary data.</text>
</comment>
<organism evidence="1">
    <name type="scientific">Hexamita inflata</name>
    <dbReference type="NCBI Taxonomy" id="28002"/>
    <lineage>
        <taxon>Eukaryota</taxon>
        <taxon>Metamonada</taxon>
        <taxon>Diplomonadida</taxon>
        <taxon>Hexamitidae</taxon>
        <taxon>Hexamitinae</taxon>
        <taxon>Hexamita</taxon>
    </lineage>
</organism>
<accession>A0AA86P350</accession>